<reference evidence="3" key="1">
    <citation type="submission" date="2022-11" db="UniProtKB">
        <authorList>
            <consortium name="WormBaseParasite"/>
        </authorList>
    </citation>
    <scope>IDENTIFICATION</scope>
</reference>
<sequence>VLPRANKTVYGLAASVFTKDIDKAITVANSIRAGTVWVNCYHAVCLQAPFGGFKESGIGREW</sequence>
<dbReference type="AlphaFoldDB" id="A0A915HJ20"/>
<dbReference type="Gene3D" id="3.40.605.10">
    <property type="entry name" value="Aldehyde Dehydrogenase, Chain A, domain 1"/>
    <property type="match status" value="1"/>
</dbReference>
<dbReference type="WBParaSite" id="nRc.2.0.1.t01585-RA">
    <property type="protein sequence ID" value="nRc.2.0.1.t01585-RA"/>
    <property type="gene ID" value="nRc.2.0.1.g01585"/>
</dbReference>
<protein>
    <submittedName>
        <fullName evidence="3">Aldehyde dehydrogenase domain-containing protein</fullName>
    </submittedName>
</protein>
<feature type="domain" description="Aldehyde dehydrogenase" evidence="1">
    <location>
        <begin position="3"/>
        <end position="61"/>
    </location>
</feature>
<proteinExistence type="predicted"/>
<dbReference type="InterPro" id="IPR016161">
    <property type="entry name" value="Ald_DH/histidinol_DH"/>
</dbReference>
<keyword evidence="2" id="KW-1185">Reference proteome</keyword>
<dbReference type="InterPro" id="IPR016163">
    <property type="entry name" value="Ald_DH_C"/>
</dbReference>
<dbReference type="GO" id="GO:0016620">
    <property type="term" value="F:oxidoreductase activity, acting on the aldehyde or oxo group of donors, NAD or NADP as acceptor"/>
    <property type="evidence" value="ECO:0007669"/>
    <property type="project" value="InterPro"/>
</dbReference>
<evidence type="ECO:0000259" key="1">
    <source>
        <dbReference type="Pfam" id="PF00171"/>
    </source>
</evidence>
<organism evidence="2 3">
    <name type="scientific">Romanomermis culicivorax</name>
    <name type="common">Nematode worm</name>
    <dbReference type="NCBI Taxonomy" id="13658"/>
    <lineage>
        <taxon>Eukaryota</taxon>
        <taxon>Metazoa</taxon>
        <taxon>Ecdysozoa</taxon>
        <taxon>Nematoda</taxon>
        <taxon>Enoplea</taxon>
        <taxon>Dorylaimia</taxon>
        <taxon>Mermithida</taxon>
        <taxon>Mermithoidea</taxon>
        <taxon>Mermithidae</taxon>
        <taxon>Romanomermis</taxon>
    </lineage>
</organism>
<name>A0A915HJ20_ROMCU</name>
<dbReference type="PANTHER" id="PTHR11699">
    <property type="entry name" value="ALDEHYDE DEHYDROGENASE-RELATED"/>
    <property type="match status" value="1"/>
</dbReference>
<dbReference type="InterPro" id="IPR016162">
    <property type="entry name" value="Ald_DH_N"/>
</dbReference>
<evidence type="ECO:0000313" key="3">
    <source>
        <dbReference type="WBParaSite" id="nRc.2.0.1.t01585-RA"/>
    </source>
</evidence>
<evidence type="ECO:0000313" key="2">
    <source>
        <dbReference type="Proteomes" id="UP000887565"/>
    </source>
</evidence>
<dbReference type="Pfam" id="PF00171">
    <property type="entry name" value="Aldedh"/>
    <property type="match status" value="1"/>
</dbReference>
<accession>A0A915HJ20</accession>
<dbReference type="OMA" id="NCYHAVC"/>
<dbReference type="InterPro" id="IPR015590">
    <property type="entry name" value="Aldehyde_DH_dom"/>
</dbReference>
<dbReference type="SUPFAM" id="SSF53720">
    <property type="entry name" value="ALDH-like"/>
    <property type="match status" value="1"/>
</dbReference>
<dbReference type="Proteomes" id="UP000887565">
    <property type="component" value="Unplaced"/>
</dbReference>
<dbReference type="Gene3D" id="3.40.309.10">
    <property type="entry name" value="Aldehyde Dehydrogenase, Chain A, domain 2"/>
    <property type="match status" value="1"/>
</dbReference>